<reference evidence="3" key="1">
    <citation type="journal article" date="2023" name="Mol. Phylogenet. Evol.">
        <title>Genome-scale phylogeny and comparative genomics of the fungal order Sordariales.</title>
        <authorList>
            <person name="Hensen N."/>
            <person name="Bonometti L."/>
            <person name="Westerberg I."/>
            <person name="Brannstrom I.O."/>
            <person name="Guillou S."/>
            <person name="Cros-Aarteil S."/>
            <person name="Calhoun S."/>
            <person name="Haridas S."/>
            <person name="Kuo A."/>
            <person name="Mondo S."/>
            <person name="Pangilinan J."/>
            <person name="Riley R."/>
            <person name="LaButti K."/>
            <person name="Andreopoulos B."/>
            <person name="Lipzen A."/>
            <person name="Chen C."/>
            <person name="Yan M."/>
            <person name="Daum C."/>
            <person name="Ng V."/>
            <person name="Clum A."/>
            <person name="Steindorff A."/>
            <person name="Ohm R.A."/>
            <person name="Martin F."/>
            <person name="Silar P."/>
            <person name="Natvig D.O."/>
            <person name="Lalanne C."/>
            <person name="Gautier V."/>
            <person name="Ament-Velasquez S.L."/>
            <person name="Kruys A."/>
            <person name="Hutchinson M.I."/>
            <person name="Powell A.J."/>
            <person name="Barry K."/>
            <person name="Miller A.N."/>
            <person name="Grigoriev I.V."/>
            <person name="Debuchy R."/>
            <person name="Gladieux P."/>
            <person name="Hiltunen Thoren M."/>
            <person name="Johannesson H."/>
        </authorList>
    </citation>
    <scope>NUCLEOTIDE SEQUENCE</scope>
    <source>
        <strain evidence="3">SMH4131-1</strain>
    </source>
</reference>
<reference evidence="3" key="2">
    <citation type="submission" date="2023-06" db="EMBL/GenBank/DDBJ databases">
        <authorList>
            <consortium name="Lawrence Berkeley National Laboratory"/>
            <person name="Haridas S."/>
            <person name="Hensen N."/>
            <person name="Bonometti L."/>
            <person name="Westerberg I."/>
            <person name="Brannstrom I.O."/>
            <person name="Guillou S."/>
            <person name="Cros-Aarteil S."/>
            <person name="Calhoun S."/>
            <person name="Kuo A."/>
            <person name="Mondo S."/>
            <person name="Pangilinan J."/>
            <person name="Riley R."/>
            <person name="Labutti K."/>
            <person name="Andreopoulos B."/>
            <person name="Lipzen A."/>
            <person name="Chen C."/>
            <person name="Yanf M."/>
            <person name="Daum C."/>
            <person name="Ng V."/>
            <person name="Clum A."/>
            <person name="Steindorff A."/>
            <person name="Ohm R."/>
            <person name="Martin F."/>
            <person name="Silar P."/>
            <person name="Natvig D."/>
            <person name="Lalanne C."/>
            <person name="Gautier V."/>
            <person name="Ament-Velasquez S.L."/>
            <person name="Kruys A."/>
            <person name="Hutchinson M.I."/>
            <person name="Powell A.J."/>
            <person name="Barry K."/>
            <person name="Miller A.N."/>
            <person name="Grigoriev I.V."/>
            <person name="Debuchy R."/>
            <person name="Gladieux P."/>
            <person name="Thoren M.H."/>
            <person name="Johannesson H."/>
        </authorList>
    </citation>
    <scope>NUCLEOTIDE SEQUENCE</scope>
    <source>
        <strain evidence="3">SMH4131-1</strain>
    </source>
</reference>
<feature type="chain" id="PRO_5042261785" evidence="2">
    <location>
        <begin position="24"/>
        <end position="403"/>
    </location>
</feature>
<organism evidence="3 4">
    <name type="scientific">Cercophora scortea</name>
    <dbReference type="NCBI Taxonomy" id="314031"/>
    <lineage>
        <taxon>Eukaryota</taxon>
        <taxon>Fungi</taxon>
        <taxon>Dikarya</taxon>
        <taxon>Ascomycota</taxon>
        <taxon>Pezizomycotina</taxon>
        <taxon>Sordariomycetes</taxon>
        <taxon>Sordariomycetidae</taxon>
        <taxon>Sordariales</taxon>
        <taxon>Lasiosphaeriaceae</taxon>
        <taxon>Cercophora</taxon>
    </lineage>
</organism>
<accession>A0AAE0INN8</accession>
<dbReference type="InterPro" id="IPR050282">
    <property type="entry name" value="Cycloisomerase_2"/>
</dbReference>
<evidence type="ECO:0000313" key="3">
    <source>
        <dbReference type="EMBL" id="KAK3328558.1"/>
    </source>
</evidence>
<dbReference type="SUPFAM" id="SSF51004">
    <property type="entry name" value="C-terminal (heme d1) domain of cytochrome cd1-nitrite reductase"/>
    <property type="match status" value="1"/>
</dbReference>
<name>A0AAE0INN8_9PEZI</name>
<proteinExistence type="inferred from homology"/>
<dbReference type="InterPro" id="IPR019405">
    <property type="entry name" value="Lactonase_7-beta_prop"/>
</dbReference>
<evidence type="ECO:0000256" key="1">
    <source>
        <dbReference type="ARBA" id="ARBA00005564"/>
    </source>
</evidence>
<dbReference type="AlphaFoldDB" id="A0AAE0INN8"/>
<keyword evidence="4" id="KW-1185">Reference proteome</keyword>
<dbReference type="Pfam" id="PF10282">
    <property type="entry name" value="Lactonase"/>
    <property type="match status" value="1"/>
</dbReference>
<comment type="caution">
    <text evidence="3">The sequence shown here is derived from an EMBL/GenBank/DDBJ whole genome shotgun (WGS) entry which is preliminary data.</text>
</comment>
<gene>
    <name evidence="3" type="ORF">B0T19DRAFT_371788</name>
</gene>
<sequence>MMASIRSCISAILLGVHVPTALGATHAAANLLVSHYNGNLYSLSFTQSGATGQLAVKQTVKAGGSMPSWLTLDSDSGNLWVTDESTYGSPVLTQLQVASDGTMKVTGTMKSNGGEVHSALYGGSDGKGFIATAEYDPSSISTWKLPVGSSNAQSLQKLTFTMSGKGPVASRQDKPHPHSVFPDPTGKYLLSPDLGADLIRIFSIDASSGKLTACTAANTGGGDGPRHGAFWAPKAGSTDGAMLYIVNELGNSVSAWKVSYPSGGCLALTKTQTVSAYPSGKSAPSGSKSAEVHVAGNFVYAVNRNDKSFGSTSDSVATYSIEPASGAIVFVEATNAYTYYPRTFQINKAGDLVAFGGQTSSTVAIVQRNVTSGRLGAQIANLLVGTRGSAGNEDGLSAVIWDE</sequence>
<dbReference type="PANTHER" id="PTHR30344:SF1">
    <property type="entry name" value="6-PHOSPHOGLUCONOLACTONASE"/>
    <property type="match status" value="1"/>
</dbReference>
<protein>
    <submittedName>
        <fullName evidence="3">Lactonase, 7-bladed beta-propeller-domain-containing protein</fullName>
    </submittedName>
</protein>
<dbReference type="GO" id="GO:0017057">
    <property type="term" value="F:6-phosphogluconolactonase activity"/>
    <property type="evidence" value="ECO:0007669"/>
    <property type="project" value="TreeGrafter"/>
</dbReference>
<dbReference type="EMBL" id="JAUEPO010000003">
    <property type="protein sequence ID" value="KAK3328558.1"/>
    <property type="molecule type" value="Genomic_DNA"/>
</dbReference>
<evidence type="ECO:0000256" key="2">
    <source>
        <dbReference type="SAM" id="SignalP"/>
    </source>
</evidence>
<feature type="signal peptide" evidence="2">
    <location>
        <begin position="1"/>
        <end position="23"/>
    </location>
</feature>
<evidence type="ECO:0000313" key="4">
    <source>
        <dbReference type="Proteomes" id="UP001286456"/>
    </source>
</evidence>
<dbReference type="Gene3D" id="2.130.10.10">
    <property type="entry name" value="YVTN repeat-like/Quinoprotein amine dehydrogenase"/>
    <property type="match status" value="1"/>
</dbReference>
<dbReference type="PANTHER" id="PTHR30344">
    <property type="entry name" value="6-PHOSPHOGLUCONOLACTONASE-RELATED"/>
    <property type="match status" value="1"/>
</dbReference>
<dbReference type="InterPro" id="IPR011048">
    <property type="entry name" value="Haem_d1_sf"/>
</dbReference>
<keyword evidence="2" id="KW-0732">Signal</keyword>
<comment type="similarity">
    <text evidence="1">Belongs to the cycloisomerase 2 family.</text>
</comment>
<dbReference type="Proteomes" id="UP001286456">
    <property type="component" value="Unassembled WGS sequence"/>
</dbReference>
<dbReference type="InterPro" id="IPR015943">
    <property type="entry name" value="WD40/YVTN_repeat-like_dom_sf"/>
</dbReference>